<dbReference type="InterPro" id="IPR053140">
    <property type="entry name" value="GDSL_Rv0518-like"/>
</dbReference>
<protein>
    <submittedName>
        <fullName evidence="3">SGNH/GDSL hydrolase family protein</fullName>
    </submittedName>
</protein>
<dbReference type="Pfam" id="PF13472">
    <property type="entry name" value="Lipase_GDSL_2"/>
    <property type="match status" value="1"/>
</dbReference>
<dbReference type="EMBL" id="JANCPR020000038">
    <property type="protein sequence ID" value="MDJ1136307.1"/>
    <property type="molecule type" value="Genomic_DNA"/>
</dbReference>
<dbReference type="Gene3D" id="3.40.50.1110">
    <property type="entry name" value="SGNH hydrolase"/>
    <property type="match status" value="1"/>
</dbReference>
<feature type="domain" description="SGNH hydrolase-type esterase" evidence="2">
    <location>
        <begin position="229"/>
        <end position="425"/>
    </location>
</feature>
<dbReference type="InterPro" id="IPR036514">
    <property type="entry name" value="SGNH_hydro_sf"/>
</dbReference>
<organism evidence="3 4">
    <name type="scientific">Streptomyces iconiensis</name>
    <dbReference type="NCBI Taxonomy" id="1384038"/>
    <lineage>
        <taxon>Bacteria</taxon>
        <taxon>Bacillati</taxon>
        <taxon>Actinomycetota</taxon>
        <taxon>Actinomycetes</taxon>
        <taxon>Kitasatosporales</taxon>
        <taxon>Streptomycetaceae</taxon>
        <taxon>Streptomyces</taxon>
    </lineage>
</organism>
<evidence type="ECO:0000313" key="3">
    <source>
        <dbReference type="EMBL" id="MDJ1136307.1"/>
    </source>
</evidence>
<name>A0ABT7A4N0_9ACTN</name>
<reference evidence="3 4" key="1">
    <citation type="submission" date="2023-05" db="EMBL/GenBank/DDBJ databases">
        <title>Streptantibioticus silvisoli sp. nov., acidotolerant actinomycetes 1 from pine litter.</title>
        <authorList>
            <person name="Swiecimska M."/>
            <person name="Golinska P."/>
            <person name="Sangal V."/>
            <person name="Wachnowicz B."/>
            <person name="Goodfellow M."/>
        </authorList>
    </citation>
    <scope>NUCLEOTIDE SEQUENCE [LARGE SCALE GENOMIC DNA]</scope>
    <source>
        <strain evidence="3 4">DSM 42109</strain>
    </source>
</reference>
<proteinExistence type="predicted"/>
<gene>
    <name evidence="3" type="ORF">NMN56_031040</name>
</gene>
<keyword evidence="3" id="KW-0378">Hydrolase</keyword>
<dbReference type="GO" id="GO:0016787">
    <property type="term" value="F:hydrolase activity"/>
    <property type="evidence" value="ECO:0007669"/>
    <property type="project" value="UniProtKB-KW"/>
</dbReference>
<dbReference type="RefSeq" id="WP_274047046.1">
    <property type="nucleotide sequence ID" value="NZ_JANCPR020000038.1"/>
</dbReference>
<keyword evidence="1" id="KW-0732">Signal</keyword>
<sequence>MTITSTVFAVPLAAVLLAATASTPAAAHSPAGPVPAAPSPAAFAPAAAHKSPWHSAWSTSQQAPSATAWFPNWSEKGFENHSVRQVIRVGAHGSALRVRLSNLYGTTPLRLTGATVARSAGGAAVRPGSVRTLRFNGSDGVTVPAGKELASDAVGLPVKAFEQLTVTYYFEGPSGPATFHNAAMATSYRATGNHVRDPDAEAFSEKSASWYLLSGVDVRNHGARRAVVAFGDSLTDGSGATPDANRRYPDQLAERLAGRHRAKTVLNAGIGGNKVLNDSECYGESALARFQRDALARPDVRTVIVLAGGNDIVMPDVPADRCTTPSPDVTAKEIVAGHRQLIRAAHARGVKAVGGTLPPYKGFMYWTERGDRVREEVNDWIRTSGAYDEVVDFDRVLADPADPEALRKGYASEDLIHPNDAGYKAMAEAVDPNSL</sequence>
<evidence type="ECO:0000313" key="4">
    <source>
        <dbReference type="Proteomes" id="UP001214441"/>
    </source>
</evidence>
<evidence type="ECO:0000259" key="2">
    <source>
        <dbReference type="Pfam" id="PF13472"/>
    </source>
</evidence>
<feature type="chain" id="PRO_5045765050" evidence="1">
    <location>
        <begin position="28"/>
        <end position="435"/>
    </location>
</feature>
<accession>A0ABT7A4N0</accession>
<dbReference type="SUPFAM" id="SSF52266">
    <property type="entry name" value="SGNH hydrolase"/>
    <property type="match status" value="1"/>
</dbReference>
<comment type="caution">
    <text evidence="3">The sequence shown here is derived from an EMBL/GenBank/DDBJ whole genome shotgun (WGS) entry which is preliminary data.</text>
</comment>
<feature type="signal peptide" evidence="1">
    <location>
        <begin position="1"/>
        <end position="27"/>
    </location>
</feature>
<dbReference type="CDD" id="cd01830">
    <property type="entry name" value="XynE_like"/>
    <property type="match status" value="1"/>
</dbReference>
<dbReference type="InterPro" id="IPR013830">
    <property type="entry name" value="SGNH_hydro"/>
</dbReference>
<dbReference type="Proteomes" id="UP001214441">
    <property type="component" value="Unassembled WGS sequence"/>
</dbReference>
<keyword evidence="4" id="KW-1185">Reference proteome</keyword>
<evidence type="ECO:0000256" key="1">
    <source>
        <dbReference type="SAM" id="SignalP"/>
    </source>
</evidence>
<dbReference type="PANTHER" id="PTHR43784">
    <property type="entry name" value="GDSL-LIKE LIPASE/ACYLHYDROLASE, PUTATIVE (AFU_ORTHOLOGUE AFUA_2G00820)-RELATED"/>
    <property type="match status" value="1"/>
</dbReference>
<dbReference type="PANTHER" id="PTHR43784:SF2">
    <property type="entry name" value="GDSL-LIKE LIPASE_ACYLHYDROLASE, PUTATIVE (AFU_ORTHOLOGUE AFUA_2G00820)-RELATED"/>
    <property type="match status" value="1"/>
</dbReference>